<name>A0AAD4JU09_9MUSC</name>
<dbReference type="GO" id="GO:0005254">
    <property type="term" value="F:chloride channel activity"/>
    <property type="evidence" value="ECO:0007669"/>
    <property type="project" value="TreeGrafter"/>
</dbReference>
<feature type="transmembrane region" description="Helical" evidence="8">
    <location>
        <begin position="726"/>
        <end position="752"/>
    </location>
</feature>
<comment type="similarity">
    <text evidence="2 8">Belongs to the anoctamin family.</text>
</comment>
<feature type="domain" description="Anoctamin dimerisation" evidence="11">
    <location>
        <begin position="56"/>
        <end position="117"/>
    </location>
</feature>
<comment type="caution">
    <text evidence="8">Lacks conserved residue(s) required for the propagation of feature annotation.</text>
</comment>
<evidence type="ECO:0000313" key="13">
    <source>
        <dbReference type="Proteomes" id="UP001200034"/>
    </source>
</evidence>
<feature type="transmembrane region" description="Helical" evidence="8">
    <location>
        <begin position="551"/>
        <end position="574"/>
    </location>
</feature>
<dbReference type="GO" id="GO:0046983">
    <property type="term" value="F:protein dimerization activity"/>
    <property type="evidence" value="ECO:0007669"/>
    <property type="project" value="InterPro"/>
</dbReference>
<dbReference type="EMBL" id="JAJJHW010003409">
    <property type="protein sequence ID" value="KAH8358654.1"/>
    <property type="molecule type" value="Genomic_DNA"/>
</dbReference>
<evidence type="ECO:0000256" key="9">
    <source>
        <dbReference type="SAM" id="MobiDB-lite"/>
    </source>
</evidence>
<comment type="subcellular location">
    <subcellularLocation>
        <location evidence="1">Cell membrane</location>
        <topology evidence="1">Multi-pass membrane protein</topology>
    </subcellularLocation>
    <subcellularLocation>
        <location evidence="8">Membrane</location>
        <topology evidence="8">Multi-pass membrane protein</topology>
    </subcellularLocation>
</comment>
<dbReference type="InterPro" id="IPR032394">
    <property type="entry name" value="Anoct_dimer"/>
</dbReference>
<evidence type="ECO:0000256" key="2">
    <source>
        <dbReference type="ARBA" id="ARBA00009671"/>
    </source>
</evidence>
<evidence type="ECO:0000256" key="6">
    <source>
        <dbReference type="ARBA" id="ARBA00023136"/>
    </source>
</evidence>
<accession>A0AAD4JU09</accession>
<dbReference type="PANTHER" id="PTHR12308">
    <property type="entry name" value="ANOCTAMIN"/>
    <property type="match status" value="1"/>
</dbReference>
<proteinExistence type="inferred from homology"/>
<dbReference type="Pfam" id="PF04547">
    <property type="entry name" value="Anoctamin"/>
    <property type="match status" value="1"/>
</dbReference>
<reference evidence="12" key="1">
    <citation type="journal article" date="2021" name="Mol. Ecol. Resour.">
        <title>Phylogenomic analyses of the genus Drosophila reveals genomic signals of climate adaptation.</title>
        <authorList>
            <person name="Li F."/>
            <person name="Rane R.V."/>
            <person name="Luria V."/>
            <person name="Xiong Z."/>
            <person name="Chen J."/>
            <person name="Li Z."/>
            <person name="Catullo R.A."/>
            <person name="Griffin P.C."/>
            <person name="Schiffer M."/>
            <person name="Pearce S."/>
            <person name="Lee S.F."/>
            <person name="McElroy K."/>
            <person name="Stocker A."/>
            <person name="Shirriffs J."/>
            <person name="Cockerell F."/>
            <person name="Coppin C."/>
            <person name="Sgro C.M."/>
            <person name="Karger A."/>
            <person name="Cain J.W."/>
            <person name="Weber J.A."/>
            <person name="Santpere G."/>
            <person name="Kirschner M.W."/>
            <person name="Hoffmann A.A."/>
            <person name="Oakeshott J.G."/>
            <person name="Zhang G."/>
        </authorList>
    </citation>
    <scope>NUCLEOTIDE SEQUENCE</scope>
    <source>
        <strain evidence="12">BGI-SZ-2011g</strain>
    </source>
</reference>
<evidence type="ECO:0000256" key="5">
    <source>
        <dbReference type="ARBA" id="ARBA00022989"/>
    </source>
</evidence>
<gene>
    <name evidence="12" type="ORF">KR093_001662</name>
</gene>
<keyword evidence="6 8" id="KW-0472">Membrane</keyword>
<feature type="transmembrane region" description="Helical" evidence="8">
    <location>
        <begin position="357"/>
        <end position="378"/>
    </location>
</feature>
<dbReference type="PANTHER" id="PTHR12308:SF83">
    <property type="entry name" value="ANOCTAMIN"/>
    <property type="match status" value="1"/>
</dbReference>
<feature type="transmembrane region" description="Helical" evidence="8">
    <location>
        <begin position="508"/>
        <end position="531"/>
    </location>
</feature>
<evidence type="ECO:0000313" key="12">
    <source>
        <dbReference type="EMBL" id="KAH8358654.1"/>
    </source>
</evidence>
<evidence type="ECO:0000256" key="1">
    <source>
        <dbReference type="ARBA" id="ARBA00004651"/>
    </source>
</evidence>
<feature type="transmembrane region" description="Helical" evidence="8">
    <location>
        <begin position="597"/>
        <end position="618"/>
    </location>
</feature>
<protein>
    <recommendedName>
        <fullName evidence="8">Anoctamin</fullName>
    </recommendedName>
</protein>
<keyword evidence="5 8" id="KW-1133">Transmembrane helix</keyword>
<evidence type="ECO:0000259" key="10">
    <source>
        <dbReference type="Pfam" id="PF04547"/>
    </source>
</evidence>
<evidence type="ECO:0000256" key="4">
    <source>
        <dbReference type="ARBA" id="ARBA00022692"/>
    </source>
</evidence>
<dbReference type="AlphaFoldDB" id="A0AAD4JU09"/>
<keyword evidence="4 8" id="KW-0812">Transmembrane</keyword>
<feature type="region of interest" description="Disordered" evidence="9">
    <location>
        <begin position="1"/>
        <end position="26"/>
    </location>
</feature>
<keyword evidence="13" id="KW-1185">Reference proteome</keyword>
<feature type="transmembrane region" description="Helical" evidence="8">
    <location>
        <begin position="429"/>
        <end position="447"/>
    </location>
</feature>
<feature type="domain" description="Anoctamin dimerisation" evidence="11">
    <location>
        <begin position="130"/>
        <end position="337"/>
    </location>
</feature>
<evidence type="ECO:0000256" key="8">
    <source>
        <dbReference type="RuleBase" id="RU280814"/>
    </source>
</evidence>
<feature type="non-terminal residue" evidence="12">
    <location>
        <position position="996"/>
    </location>
</feature>
<comment type="caution">
    <text evidence="12">The sequence shown here is derived from an EMBL/GenBank/DDBJ whole genome shotgun (WGS) entry which is preliminary data.</text>
</comment>
<dbReference type="InterPro" id="IPR049452">
    <property type="entry name" value="Anoctamin_TM"/>
</dbReference>
<evidence type="ECO:0000256" key="3">
    <source>
        <dbReference type="ARBA" id="ARBA00022475"/>
    </source>
</evidence>
<organism evidence="12 13">
    <name type="scientific">Drosophila rubida</name>
    <dbReference type="NCBI Taxonomy" id="30044"/>
    <lineage>
        <taxon>Eukaryota</taxon>
        <taxon>Metazoa</taxon>
        <taxon>Ecdysozoa</taxon>
        <taxon>Arthropoda</taxon>
        <taxon>Hexapoda</taxon>
        <taxon>Insecta</taxon>
        <taxon>Pterygota</taxon>
        <taxon>Neoptera</taxon>
        <taxon>Endopterygota</taxon>
        <taxon>Diptera</taxon>
        <taxon>Brachycera</taxon>
        <taxon>Muscomorpha</taxon>
        <taxon>Ephydroidea</taxon>
        <taxon>Drosophilidae</taxon>
        <taxon>Drosophila</taxon>
    </lineage>
</organism>
<feature type="domain" description="Anoctamin transmembrane" evidence="10">
    <location>
        <begin position="340"/>
        <end position="915"/>
    </location>
</feature>
<dbReference type="Pfam" id="PF16178">
    <property type="entry name" value="Anoct_dimer"/>
    <property type="match status" value="2"/>
</dbReference>
<dbReference type="GO" id="GO:0005886">
    <property type="term" value="C:plasma membrane"/>
    <property type="evidence" value="ECO:0007669"/>
    <property type="project" value="UniProtKB-SubCell"/>
</dbReference>
<keyword evidence="3" id="KW-1003">Cell membrane</keyword>
<keyword evidence="7" id="KW-0325">Glycoprotein</keyword>
<evidence type="ECO:0000256" key="7">
    <source>
        <dbReference type="ARBA" id="ARBA00023180"/>
    </source>
</evidence>
<feature type="transmembrane region" description="Helical" evidence="8">
    <location>
        <begin position="872"/>
        <end position="899"/>
    </location>
</feature>
<dbReference type="InterPro" id="IPR007632">
    <property type="entry name" value="Anoctamin"/>
</dbReference>
<evidence type="ECO:0000259" key="11">
    <source>
        <dbReference type="Pfam" id="PF16178"/>
    </source>
</evidence>
<sequence>SSASTLQLPESGGQLPNGKSNHSTPLLPMTEIGYDERECSCPREFYQRAELNTSLFFEDCTRSIDFVLAYKINAHEPTEAENAEKRRVFQENLILQGLEVELSQKEQIYFVKVSHRHSLASAEILIDLCLQIHAPLEVLRRYAEILKLRMPMKESLCNLRVHARSNRLHNAAHYLSKKIPGLAVVNRSTKSVYSSLKTVCQFFLSNIYVDERFFPKRAHRFTAIYSRDKEYLFDIRQDCFFTTAVRSRIVEFILDRQRFPAKRHNEMAFGIERLVAEGVYCAAYPLHDVSAPSATAMIMPSIIHYISQGEISEAGTMRELLYNNWASVRKWYRYQPLDDIKEYFGVKIGLYFAWLGYYTYMLLLASIVGLICFIYSWISLKNYVPVKDICESSFGNFTMCPLCEWCEFWNLKETCNYAKITYLIDNPSTIFFAVFMSFWATLFLELWKRYSAEITHRWDLTGFDVHEEHPRPQYLARLEHIEPTRTDYVTNMKEPTVPFWRMKFPATVFSFSVVLLLIALAFVALVAVVVHRMSMLAALKVDGSNMTTSKAIVIASASAAFVNLCLLYVLNYLYNHLAEYLTELEMWRTQTQFDDSLTLKIYLLQFVNYYASIFYIAFFKGKFVGHPGEYITVFKRRQEECSSGGCLTELCIQLAIIMIGKQAFNTILEVYLPMFWRKVLAIQVGLSRLFSNTVKPDKTKDERWMRDFRLLDWGTRSLFPEYLEMVLQYGFVTIFVAAFPLAPFFALLNNILEMRLDAKKLLTHHKRPVSQRVRDIGVWYRILDCIGKLSVITNGFIIAFTSDMIPRLVYRSLKGDGTLNGYLRFTLSEFRIVDSSALRSLAGDSSNITSCMYTDYREPPTSPDKYTLSSMFYIILACRLGFVVVFENFVALVMILVRWCIPDMSVELRDQIRREVYITNEIIIDQEAQRARFERAKRSYSMREPSENELDAASVDEPNAKFLKIEKLMNPNLSEIEMDSIIHGENKTTGISGADC</sequence>
<dbReference type="Proteomes" id="UP001200034">
    <property type="component" value="Unassembled WGS sequence"/>
</dbReference>